<dbReference type="VEuPathDB" id="VectorBase:GPPI028853"/>
<dbReference type="EMBL" id="JXJN01013720">
    <property type="status" value="NOT_ANNOTATED_CDS"/>
    <property type="molecule type" value="Genomic_DNA"/>
</dbReference>
<name>A0A1B0BG11_9MUSC</name>
<sequence length="258" mass="29140">MNVEGGCCTGYGFDGPSKPAQSTHLRLILSKQQDGNNFFAWTIIKFGSCIGHRNSGKRMPSTKRMKTVILCERSSTLLPLTAFDVFNDNNNKRQHQDDQQYLVNKKTYSNVARAKISPYLCSLGLLKQASEMRYLILKPETVLKHLHEDKTAQVSTFSTKNNYALISSLLTICPLVAAYKTAIMDVAMSECDNLSIKRRLIIKRRCGTAYVSQYLISYGIARITYTAQCIQCMYIILYCESDSCCNTIERLDSNIMCI</sequence>
<dbReference type="EnsemblMetazoa" id="GPPI028853-RA">
    <property type="protein sequence ID" value="GPPI028853-PA"/>
    <property type="gene ID" value="GPPI028853"/>
</dbReference>
<reference evidence="1" key="2">
    <citation type="submission" date="2020-05" db="UniProtKB">
        <authorList>
            <consortium name="EnsemblMetazoa"/>
        </authorList>
    </citation>
    <scope>IDENTIFICATION</scope>
    <source>
        <strain evidence="1">IAEA</strain>
    </source>
</reference>
<protein>
    <submittedName>
        <fullName evidence="1">Uncharacterized protein</fullName>
    </submittedName>
</protein>
<organism evidence="1 2">
    <name type="scientific">Glossina palpalis gambiensis</name>
    <dbReference type="NCBI Taxonomy" id="67801"/>
    <lineage>
        <taxon>Eukaryota</taxon>
        <taxon>Metazoa</taxon>
        <taxon>Ecdysozoa</taxon>
        <taxon>Arthropoda</taxon>
        <taxon>Hexapoda</taxon>
        <taxon>Insecta</taxon>
        <taxon>Pterygota</taxon>
        <taxon>Neoptera</taxon>
        <taxon>Endopterygota</taxon>
        <taxon>Diptera</taxon>
        <taxon>Brachycera</taxon>
        <taxon>Muscomorpha</taxon>
        <taxon>Hippoboscoidea</taxon>
        <taxon>Glossinidae</taxon>
        <taxon>Glossina</taxon>
    </lineage>
</organism>
<evidence type="ECO:0000313" key="2">
    <source>
        <dbReference type="Proteomes" id="UP000092460"/>
    </source>
</evidence>
<evidence type="ECO:0000313" key="1">
    <source>
        <dbReference type="EnsemblMetazoa" id="GPPI028853-PA"/>
    </source>
</evidence>
<proteinExistence type="predicted"/>
<keyword evidence="2" id="KW-1185">Reference proteome</keyword>
<dbReference type="EMBL" id="JXJN01013719">
    <property type="status" value="NOT_ANNOTATED_CDS"/>
    <property type="molecule type" value="Genomic_DNA"/>
</dbReference>
<accession>A0A1B0BG11</accession>
<reference evidence="2" key="1">
    <citation type="submission" date="2015-01" db="EMBL/GenBank/DDBJ databases">
        <authorList>
            <person name="Aksoy S."/>
            <person name="Warren W."/>
            <person name="Wilson R.K."/>
        </authorList>
    </citation>
    <scope>NUCLEOTIDE SEQUENCE [LARGE SCALE GENOMIC DNA]</scope>
    <source>
        <strain evidence="2">IAEA</strain>
    </source>
</reference>
<dbReference type="AlphaFoldDB" id="A0A1B0BG11"/>
<dbReference type="Proteomes" id="UP000092460">
    <property type="component" value="Unassembled WGS sequence"/>
</dbReference>